<comment type="similarity">
    <text evidence="3">Belongs to the CD36 family.</text>
</comment>
<evidence type="ECO:0000256" key="10">
    <source>
        <dbReference type="ARBA" id="ARBA00023180"/>
    </source>
</evidence>
<dbReference type="InterPro" id="IPR003887">
    <property type="entry name" value="LEM_dom"/>
</dbReference>
<evidence type="ECO:0000256" key="14">
    <source>
        <dbReference type="SAM" id="Phobius"/>
    </source>
</evidence>
<feature type="domain" description="LEM" evidence="15">
    <location>
        <begin position="116"/>
        <end position="160"/>
    </location>
</feature>
<gene>
    <name evidence="16" type="ORF">QE152_g1630</name>
</gene>
<evidence type="ECO:0000256" key="12">
    <source>
        <dbReference type="ARBA" id="ARBA00042244"/>
    </source>
</evidence>
<dbReference type="Pfam" id="PF03020">
    <property type="entry name" value="LEM"/>
    <property type="match status" value="1"/>
</dbReference>
<dbReference type="PANTHER" id="PTHR11923:SF110">
    <property type="entry name" value="SCAVENGER RECEPTOR CLASS B MEMBER 1"/>
    <property type="match status" value="1"/>
</dbReference>
<evidence type="ECO:0000256" key="8">
    <source>
        <dbReference type="ARBA" id="ARBA00023157"/>
    </source>
</evidence>
<organism evidence="16 17">
    <name type="scientific">Popillia japonica</name>
    <name type="common">Japanese beetle</name>
    <dbReference type="NCBI Taxonomy" id="7064"/>
    <lineage>
        <taxon>Eukaryota</taxon>
        <taxon>Metazoa</taxon>
        <taxon>Ecdysozoa</taxon>
        <taxon>Arthropoda</taxon>
        <taxon>Hexapoda</taxon>
        <taxon>Insecta</taxon>
        <taxon>Pterygota</taxon>
        <taxon>Neoptera</taxon>
        <taxon>Endopterygota</taxon>
        <taxon>Coleoptera</taxon>
        <taxon>Polyphaga</taxon>
        <taxon>Scarabaeiformia</taxon>
        <taxon>Scarabaeidae</taxon>
        <taxon>Rutelinae</taxon>
        <taxon>Popillia</taxon>
    </lineage>
</organism>
<reference evidence="16 17" key="1">
    <citation type="journal article" date="2024" name="BMC Genomics">
        <title>De novo assembly and annotation of Popillia japonica's genome with initial clues to its potential as an invasive pest.</title>
        <authorList>
            <person name="Cucini C."/>
            <person name="Boschi S."/>
            <person name="Funari R."/>
            <person name="Cardaioli E."/>
            <person name="Iannotti N."/>
            <person name="Marturano G."/>
            <person name="Paoli F."/>
            <person name="Bruttini M."/>
            <person name="Carapelli A."/>
            <person name="Frati F."/>
            <person name="Nardi F."/>
        </authorList>
    </citation>
    <scope>NUCLEOTIDE SEQUENCE [LARGE SCALE GENOMIC DNA]</scope>
    <source>
        <strain evidence="16">DMR45628</strain>
    </source>
</reference>
<proteinExistence type="inferred from homology"/>
<comment type="subcellular location">
    <subcellularLocation>
        <location evidence="2">Cell membrane</location>
        <topology evidence="2">Multi-pass membrane protein</topology>
    </subcellularLocation>
    <subcellularLocation>
        <location evidence="1">Membrane</location>
        <location evidence="1">Caveola</location>
        <topology evidence="1">Multi-pass membrane protein</topology>
    </subcellularLocation>
</comment>
<evidence type="ECO:0000256" key="4">
    <source>
        <dbReference type="ARBA" id="ARBA00022475"/>
    </source>
</evidence>
<dbReference type="Pfam" id="PF01130">
    <property type="entry name" value="CD36"/>
    <property type="match status" value="1"/>
</dbReference>
<feature type="compositionally biased region" description="Basic and acidic residues" evidence="13">
    <location>
        <begin position="160"/>
        <end position="169"/>
    </location>
</feature>
<keyword evidence="6 14" id="KW-1133">Transmembrane helix</keyword>
<dbReference type="GO" id="GO:0005737">
    <property type="term" value="C:cytoplasm"/>
    <property type="evidence" value="ECO:0007669"/>
    <property type="project" value="TreeGrafter"/>
</dbReference>
<evidence type="ECO:0000256" key="9">
    <source>
        <dbReference type="ARBA" id="ARBA00023170"/>
    </source>
</evidence>
<accession>A0AAW1N6W7</accession>
<evidence type="ECO:0000256" key="3">
    <source>
        <dbReference type="ARBA" id="ARBA00010532"/>
    </source>
</evidence>
<evidence type="ECO:0000256" key="6">
    <source>
        <dbReference type="ARBA" id="ARBA00022989"/>
    </source>
</evidence>
<dbReference type="Proteomes" id="UP001458880">
    <property type="component" value="Unassembled WGS sequence"/>
</dbReference>
<evidence type="ECO:0000313" key="17">
    <source>
        <dbReference type="Proteomes" id="UP001458880"/>
    </source>
</evidence>
<evidence type="ECO:0000256" key="2">
    <source>
        <dbReference type="ARBA" id="ARBA00004651"/>
    </source>
</evidence>
<keyword evidence="10" id="KW-0325">Glycoprotein</keyword>
<evidence type="ECO:0000256" key="13">
    <source>
        <dbReference type="SAM" id="MobiDB-lite"/>
    </source>
</evidence>
<dbReference type="FunFam" id="1.10.720.40:FF:000001">
    <property type="entry name" value="LEM domain containing 2, isoform CRA_a"/>
    <property type="match status" value="1"/>
</dbReference>
<feature type="region of interest" description="Disordered" evidence="13">
    <location>
        <begin position="160"/>
        <end position="209"/>
    </location>
</feature>
<keyword evidence="8" id="KW-1015">Disulfide bond</keyword>
<dbReference type="AlphaFoldDB" id="A0AAW1N6W7"/>
<feature type="transmembrane region" description="Helical" evidence="14">
    <location>
        <begin position="69"/>
        <end position="94"/>
    </location>
</feature>
<dbReference type="InterPro" id="IPR011015">
    <property type="entry name" value="LEM/LEM-like_dom_sf"/>
</dbReference>
<dbReference type="GO" id="GO:0005044">
    <property type="term" value="F:scavenger receptor activity"/>
    <property type="evidence" value="ECO:0007669"/>
    <property type="project" value="TreeGrafter"/>
</dbReference>
<dbReference type="PANTHER" id="PTHR11923">
    <property type="entry name" value="SCAVENGER RECEPTOR CLASS B TYPE-1 SR-B1"/>
    <property type="match status" value="1"/>
</dbReference>
<evidence type="ECO:0000256" key="7">
    <source>
        <dbReference type="ARBA" id="ARBA00023136"/>
    </source>
</evidence>
<dbReference type="CDD" id="cd12934">
    <property type="entry name" value="LEM"/>
    <property type="match status" value="1"/>
</dbReference>
<dbReference type="SMART" id="SM00540">
    <property type="entry name" value="LEM"/>
    <property type="match status" value="1"/>
</dbReference>
<evidence type="ECO:0000259" key="15">
    <source>
        <dbReference type="PROSITE" id="PS50954"/>
    </source>
</evidence>
<keyword evidence="5 14" id="KW-0812">Transmembrane</keyword>
<evidence type="ECO:0000256" key="1">
    <source>
        <dbReference type="ARBA" id="ARBA00004189"/>
    </source>
</evidence>
<keyword evidence="17" id="KW-1185">Reference proteome</keyword>
<dbReference type="SUPFAM" id="SSF63451">
    <property type="entry name" value="LEM domain"/>
    <property type="match status" value="1"/>
</dbReference>
<comment type="caution">
    <text evidence="16">The sequence shown here is derived from an EMBL/GenBank/DDBJ whole genome shotgun (WGS) entry which is preliminary data.</text>
</comment>
<name>A0AAW1N6W7_POPJA</name>
<keyword evidence="7 14" id="KW-0472">Membrane</keyword>
<keyword evidence="4" id="KW-1003">Cell membrane</keyword>
<dbReference type="EMBL" id="JASPKY010000009">
    <property type="protein sequence ID" value="KAK9754235.1"/>
    <property type="molecule type" value="Genomic_DNA"/>
</dbReference>
<evidence type="ECO:0000256" key="11">
    <source>
        <dbReference type="ARBA" id="ARBA00040821"/>
    </source>
</evidence>
<evidence type="ECO:0000256" key="5">
    <source>
        <dbReference type="ARBA" id="ARBA00022692"/>
    </source>
</evidence>
<dbReference type="GO" id="GO:0005901">
    <property type="term" value="C:caveola"/>
    <property type="evidence" value="ECO:0007669"/>
    <property type="project" value="UniProtKB-SubCell"/>
</dbReference>
<protein>
    <recommendedName>
        <fullName evidence="11">Scavenger receptor class B member 1</fullName>
    </recommendedName>
    <alternativeName>
        <fullName evidence="12">SR-BI</fullName>
    </alternativeName>
</protein>
<dbReference type="PROSITE" id="PS50954">
    <property type="entry name" value="LEM"/>
    <property type="match status" value="1"/>
</dbReference>
<keyword evidence="9" id="KW-0675">Receptor</keyword>
<sequence>MDVQPLMGAALSAKARLQINLAVSQVVDIKQVATFPDIVFPIIWFEEGISGLPTEVTNLMNLATTAPPIARTVITAVLIAVGLLLLLIAVWRLVRGANRLSSLQFNPGKDSPQFKMVDVANMSDAELRTKLLEFGFPVMPITGTTRKVMEKKLKILMENKNKANNEGRRSLSRYSSEEESDVDVKVKKDKKRATMAAPPSRTTLRKPLT</sequence>
<dbReference type="Gene3D" id="1.10.720.40">
    <property type="match status" value="1"/>
</dbReference>
<dbReference type="InterPro" id="IPR002159">
    <property type="entry name" value="CD36_fam"/>
</dbReference>
<evidence type="ECO:0000313" key="16">
    <source>
        <dbReference type="EMBL" id="KAK9754235.1"/>
    </source>
</evidence>